<keyword evidence="4" id="KW-1185">Reference proteome</keyword>
<dbReference type="Gene3D" id="2.60.40.780">
    <property type="entry name" value="von Hippel-Lindau disease tumour suppressor, beta domain"/>
    <property type="match status" value="1"/>
</dbReference>
<dbReference type="InterPro" id="IPR036208">
    <property type="entry name" value="VHL_sf"/>
</dbReference>
<dbReference type="EMBL" id="VSWD01000005">
    <property type="protein sequence ID" value="KAK3101700.1"/>
    <property type="molecule type" value="Genomic_DNA"/>
</dbReference>
<dbReference type="AlphaFoldDB" id="A0AA89BYT1"/>
<dbReference type="Gene3D" id="1.10.750.10">
    <property type="entry name" value="von Hippel-Lindau disease tumour suppressor, alpha domain"/>
    <property type="match status" value="1"/>
</dbReference>
<dbReference type="Proteomes" id="UP001186944">
    <property type="component" value="Unassembled WGS sequence"/>
</dbReference>
<dbReference type="InterPro" id="IPR024053">
    <property type="entry name" value="VHL_beta_dom"/>
</dbReference>
<evidence type="ECO:0000259" key="2">
    <source>
        <dbReference type="Pfam" id="PF01847"/>
    </source>
</evidence>
<dbReference type="InterPro" id="IPR037140">
    <property type="entry name" value="VHL_beta_dom_sf"/>
</dbReference>
<organism evidence="3 4">
    <name type="scientific">Pinctada imbricata</name>
    <name type="common">Atlantic pearl-oyster</name>
    <name type="synonym">Pinctada martensii</name>
    <dbReference type="NCBI Taxonomy" id="66713"/>
    <lineage>
        <taxon>Eukaryota</taxon>
        <taxon>Metazoa</taxon>
        <taxon>Spiralia</taxon>
        <taxon>Lophotrochozoa</taxon>
        <taxon>Mollusca</taxon>
        <taxon>Bivalvia</taxon>
        <taxon>Autobranchia</taxon>
        <taxon>Pteriomorphia</taxon>
        <taxon>Pterioida</taxon>
        <taxon>Pterioidea</taxon>
        <taxon>Pteriidae</taxon>
        <taxon>Pinctada</taxon>
    </lineage>
</organism>
<dbReference type="InterPro" id="IPR022772">
    <property type="entry name" value="VHL_tumour_suppress_b/a_dom"/>
</dbReference>
<protein>
    <recommendedName>
        <fullName evidence="2">von Hippel-Lindau disease tumour suppressor beta domain-containing protein</fullName>
    </recommendedName>
</protein>
<feature type="domain" description="von Hippel-Lindau disease tumour suppressor beta" evidence="2">
    <location>
        <begin position="12"/>
        <end position="90"/>
    </location>
</feature>
<accession>A0AA89BYT1</accession>
<dbReference type="Pfam" id="PF01847">
    <property type="entry name" value="VHL"/>
    <property type="match status" value="1"/>
</dbReference>
<reference evidence="3" key="1">
    <citation type="submission" date="2019-08" db="EMBL/GenBank/DDBJ databases">
        <title>The improved chromosome-level genome for the pearl oyster Pinctada fucata martensii using PacBio sequencing and Hi-C.</title>
        <authorList>
            <person name="Zheng Z."/>
        </authorList>
    </citation>
    <scope>NUCLEOTIDE SEQUENCE</scope>
    <source>
        <strain evidence="3">ZZ-2019</strain>
        <tissue evidence="3">Adductor muscle</tissue>
    </source>
</reference>
<proteinExistence type="inferred from homology"/>
<comment type="similarity">
    <text evidence="1">Belongs to the VHL family.</text>
</comment>
<evidence type="ECO:0000256" key="1">
    <source>
        <dbReference type="ARBA" id="ARBA00010057"/>
    </source>
</evidence>
<gene>
    <name evidence="3" type="ORF">FSP39_005641</name>
</gene>
<sequence length="159" mass="18506">MESCGPIEPTTVRSLRHDELSCVKFVNRTGRKASVYWFDYSGKLVRYDVLCPKTTLHMNTFMTHPWCAKDDDTNDTLLIDKKKIYLPTPDTKVDEHGDALYGKVIYIDIPVYNLVERCEQIIRQFLPDINISSLEIPTTLKTSLGKDRRVEFRVYKENN</sequence>
<evidence type="ECO:0000313" key="3">
    <source>
        <dbReference type="EMBL" id="KAK3101700.1"/>
    </source>
</evidence>
<name>A0AA89BYT1_PINIB</name>
<evidence type="ECO:0000313" key="4">
    <source>
        <dbReference type="Proteomes" id="UP001186944"/>
    </source>
</evidence>
<dbReference type="FunFam" id="2.60.40.780:FF:000001">
    <property type="entry name" value="von Hippel-Lindau disease tumor suppressor"/>
    <property type="match status" value="1"/>
</dbReference>
<dbReference type="InterPro" id="IPR037139">
    <property type="entry name" value="VHL_alpha_dom_sf"/>
</dbReference>
<comment type="caution">
    <text evidence="3">The sequence shown here is derived from an EMBL/GenBank/DDBJ whole genome shotgun (WGS) entry which is preliminary data.</text>
</comment>
<dbReference type="SUPFAM" id="SSF49468">
    <property type="entry name" value="VHL"/>
    <property type="match status" value="1"/>
</dbReference>
<dbReference type="CDD" id="cd05468">
    <property type="entry name" value="pVHL"/>
    <property type="match status" value="1"/>
</dbReference>